<protein>
    <submittedName>
        <fullName evidence="4">Putative capsid protein</fullName>
    </submittedName>
</protein>
<sequence>MKELNVLRKRKHGLIVAVRKFDEERTRDGAVMSGEDQEEYNRMMADIRAMELEIKREEELQELEMRNAPATAAANEPGNPGPFPTLGDQLMAVRDFYTGRRQDARLFQVRAATGLNEGVPSEGGFLVQTDFVSDLLKDTYNTNEIPGRCRRIPISGPSNAFSMNVIDETSRATGSRWGGVQVYHEAEAASMSGLGSKPKFSKIEMKLEKIMGLCYATDENLQDAAQLGAIIAEAFPEEMGFVLSDDVIRGDGAGKALGILNSPVLVTITKETGQAADTLVTENILKMWKSRRGRNLVWLYNQELEDQLNTLTLAIGTGGVEMKMFQEPQGNSPYGTIKGRPAIPVEVCSGPGDVGDIILADLSQYLIIDKGGIQTAESIHVEFLTAQTVFRFTYRVNGQPLRKGKVTPYKRTSSDFYVSPFVTLGAR</sequence>
<evidence type="ECO:0000313" key="6">
    <source>
        <dbReference type="EMBL" id="QJA83832.1"/>
    </source>
</evidence>
<evidence type="ECO:0000256" key="1">
    <source>
        <dbReference type="ARBA" id="ARBA00004328"/>
    </source>
</evidence>
<dbReference type="EMBL" id="MT144051">
    <property type="protein sequence ID" value="QJA47639.1"/>
    <property type="molecule type" value="Genomic_DNA"/>
</dbReference>
<dbReference type="EMBL" id="MT142519">
    <property type="protein sequence ID" value="QJA83832.1"/>
    <property type="molecule type" value="Genomic_DNA"/>
</dbReference>
<dbReference type="InterPro" id="IPR054612">
    <property type="entry name" value="Phage_capsid-like_C"/>
</dbReference>
<dbReference type="NCBIfam" id="TIGR01554">
    <property type="entry name" value="major_cap_HK97"/>
    <property type="match status" value="1"/>
</dbReference>
<dbReference type="Pfam" id="PF05065">
    <property type="entry name" value="Phage_capsid"/>
    <property type="match status" value="1"/>
</dbReference>
<comment type="subcellular location">
    <subcellularLocation>
        <location evidence="1">Virion</location>
    </subcellularLocation>
</comment>
<accession>A0A6H1ZJJ7</accession>
<name>A0A6H1ZJJ7_9ZZZZ</name>
<dbReference type="GO" id="GO:0044423">
    <property type="term" value="C:virion component"/>
    <property type="evidence" value="ECO:0007669"/>
    <property type="project" value="UniProtKB-KW"/>
</dbReference>
<gene>
    <name evidence="6" type="ORF">MM415A00250_0010</name>
    <name evidence="5" type="ORF">MM415B00805_0020</name>
    <name evidence="4" type="ORF">TM448A00708_0012</name>
</gene>
<proteinExistence type="predicted"/>
<dbReference type="Gene3D" id="3.30.2400.10">
    <property type="entry name" value="Major capsid protein gp5"/>
    <property type="match status" value="1"/>
</dbReference>
<dbReference type="InterPro" id="IPR024455">
    <property type="entry name" value="Phage_capsid"/>
</dbReference>
<dbReference type="EMBL" id="MT141466">
    <property type="protein sequence ID" value="QJA62276.1"/>
    <property type="molecule type" value="Genomic_DNA"/>
</dbReference>
<reference evidence="4" key="1">
    <citation type="submission" date="2020-03" db="EMBL/GenBank/DDBJ databases">
        <title>The deep terrestrial virosphere.</title>
        <authorList>
            <person name="Holmfeldt K."/>
            <person name="Nilsson E."/>
            <person name="Simone D."/>
            <person name="Lopez-Fernandez M."/>
            <person name="Wu X."/>
            <person name="de Brujin I."/>
            <person name="Lundin D."/>
            <person name="Andersson A."/>
            <person name="Bertilsson S."/>
            <person name="Dopson M."/>
        </authorList>
    </citation>
    <scope>NUCLEOTIDE SEQUENCE</scope>
    <source>
        <strain evidence="6">MM415A00250</strain>
        <strain evidence="5">MM415B00805</strain>
        <strain evidence="4">TM448A00708</strain>
    </source>
</reference>
<dbReference type="SUPFAM" id="SSF56563">
    <property type="entry name" value="Major capsid protein gp5"/>
    <property type="match status" value="1"/>
</dbReference>
<feature type="domain" description="Phage capsid-like C-terminal" evidence="3">
    <location>
        <begin position="123"/>
        <end position="406"/>
    </location>
</feature>
<organism evidence="4">
    <name type="scientific">viral metagenome</name>
    <dbReference type="NCBI Taxonomy" id="1070528"/>
    <lineage>
        <taxon>unclassified sequences</taxon>
        <taxon>metagenomes</taxon>
        <taxon>organismal metagenomes</taxon>
    </lineage>
</organism>
<dbReference type="AlphaFoldDB" id="A0A6H1ZJJ7"/>
<keyword evidence="2" id="KW-0946">Virion</keyword>
<evidence type="ECO:0000256" key="2">
    <source>
        <dbReference type="ARBA" id="ARBA00022844"/>
    </source>
</evidence>
<evidence type="ECO:0000259" key="3">
    <source>
        <dbReference type="Pfam" id="PF05065"/>
    </source>
</evidence>
<evidence type="ECO:0000313" key="5">
    <source>
        <dbReference type="EMBL" id="QJA62276.1"/>
    </source>
</evidence>
<evidence type="ECO:0000313" key="4">
    <source>
        <dbReference type="EMBL" id="QJA47639.1"/>
    </source>
</evidence>